<protein>
    <submittedName>
        <fullName evidence="1">Uncharacterized protein</fullName>
    </submittedName>
</protein>
<dbReference type="InterPro" id="IPR047705">
    <property type="entry name" value="AimR-like"/>
</dbReference>
<evidence type="ECO:0000313" key="2">
    <source>
        <dbReference type="Proteomes" id="UP001238088"/>
    </source>
</evidence>
<dbReference type="NCBIfam" id="NF038310">
    <property type="entry name" value="lysogeny_AimR"/>
    <property type="match status" value="1"/>
</dbReference>
<gene>
    <name evidence="1" type="ORF">J2S17_002664</name>
</gene>
<reference evidence="1 2" key="1">
    <citation type="submission" date="2023-07" db="EMBL/GenBank/DDBJ databases">
        <title>Genomic Encyclopedia of Type Strains, Phase IV (KMG-IV): sequencing the most valuable type-strain genomes for metagenomic binning, comparative biology and taxonomic classification.</title>
        <authorList>
            <person name="Goeker M."/>
        </authorList>
    </citation>
    <scope>NUCLEOTIDE SEQUENCE [LARGE SCALE GENOMIC DNA]</scope>
    <source>
        <strain evidence="1 2">DSM 23494</strain>
    </source>
</reference>
<evidence type="ECO:0000313" key="1">
    <source>
        <dbReference type="EMBL" id="MDQ0270779.1"/>
    </source>
</evidence>
<keyword evidence="2" id="KW-1185">Reference proteome</keyword>
<accession>A0ABU0AHP3</accession>
<proteinExistence type="predicted"/>
<dbReference type="Proteomes" id="UP001238088">
    <property type="component" value="Unassembled WGS sequence"/>
</dbReference>
<organism evidence="1 2">
    <name type="scientific">Cytobacillus purgationiresistens</name>
    <dbReference type="NCBI Taxonomy" id="863449"/>
    <lineage>
        <taxon>Bacteria</taxon>
        <taxon>Bacillati</taxon>
        <taxon>Bacillota</taxon>
        <taxon>Bacilli</taxon>
        <taxon>Bacillales</taxon>
        <taxon>Bacillaceae</taxon>
        <taxon>Cytobacillus</taxon>
    </lineage>
</organism>
<name>A0ABU0AHP3_9BACI</name>
<comment type="caution">
    <text evidence="1">The sequence shown here is derived from an EMBL/GenBank/DDBJ whole genome shotgun (WGS) entry which is preliminary data.</text>
</comment>
<dbReference type="RefSeq" id="WP_307475477.1">
    <property type="nucleotide sequence ID" value="NZ_JAUSUB010000010.1"/>
</dbReference>
<dbReference type="EMBL" id="JAUSUB010000010">
    <property type="protein sequence ID" value="MDQ0270779.1"/>
    <property type="molecule type" value="Genomic_DNA"/>
</dbReference>
<sequence>MLRKLFRTLMERPDKDVTNIELAGAINYDDSSISKWFNYDTSDLSFRFYLSAIRFLAPEREDELIEIVAMEMVRTENRQNCRHLMEYASTTRNFQLLQNMIDLQKNVSRENKDWAEIYGIALSFQKKSKPLESILQTVERYKPKNHTTRVFSLLLKSNILYRMGEYSFMFKIAKEVEKEIDKIKNVYIKECYSARLSEIFARGYLYQRGDVKKARFYANNVINSKFLCSKFTAHTYHLLGTSYVFENRELSLRYFETYKKLLEQQERNDLINEVTVLDIFFVNTLWGQASSENETCDNLEKMHYYARIGEYEKVNEIFYDREEHSTNPFALCYLGIAKEDPHLLLQSLASFIEKGDRFFAELPRREIEKFPGYIFSATVMCNINIA</sequence>
<dbReference type="Pfam" id="PF22871">
    <property type="entry name" value="AimR"/>
    <property type="match status" value="1"/>
</dbReference>